<evidence type="ECO:0000256" key="1">
    <source>
        <dbReference type="SAM" id="Phobius"/>
    </source>
</evidence>
<sequence>MKKQDVQKETYFRTMFKRQNVVKNFIISLFESSTSFGRLIIEVFIRKNMGRRYFKLSGAIITAFFLFLIPFLPMVFPIFLNSYYAPSFWGTIKEYWIWYLFIAVFLYFSYLRFKDIKHLKAVYDFDHFSLSSGDILPFYWQLKFKGKPFSPRTLEIFIEPLPFFFGGILLMLIGQKLLGALIIFSAIVYCISYARAYANGDEFMLDKIDKRICNEEIARTFTTDEPTGRGFRFYGEKPNSKQTREDIYKDMVDDDFEFTEAD</sequence>
<comment type="caution">
    <text evidence="2">The sequence shown here is derived from an EMBL/GenBank/DDBJ whole genome shotgun (WGS) entry which is preliminary data.</text>
</comment>
<evidence type="ECO:0000313" key="2">
    <source>
        <dbReference type="EMBL" id="THF52825.1"/>
    </source>
</evidence>
<dbReference type="Proteomes" id="UP000307507">
    <property type="component" value="Unassembled WGS sequence"/>
</dbReference>
<dbReference type="RefSeq" id="WP_136401350.1">
    <property type="nucleotide sequence ID" value="NZ_SSNZ01000001.1"/>
</dbReference>
<feature type="transmembrane region" description="Helical" evidence="1">
    <location>
        <begin position="179"/>
        <end position="198"/>
    </location>
</feature>
<keyword evidence="3" id="KW-1185">Reference proteome</keyword>
<name>A0A4S4A4E5_9FLAO</name>
<gene>
    <name evidence="2" type="ORF">E6C50_01030</name>
</gene>
<dbReference type="OrthoDB" id="676747at2"/>
<reference evidence="2 3" key="1">
    <citation type="submission" date="2019-04" db="EMBL/GenBank/DDBJ databases">
        <title>Flavobacterium sp. nov. isolated from construction timber.</title>
        <authorList>
            <person name="Lin S.-Y."/>
            <person name="Chang C.-T."/>
            <person name="Young C.-C."/>
        </authorList>
    </citation>
    <scope>NUCLEOTIDE SEQUENCE [LARGE SCALE GENOMIC DNA]</scope>
    <source>
        <strain evidence="2 3">CC-CTC003</strain>
    </source>
</reference>
<feature type="transmembrane region" description="Helical" evidence="1">
    <location>
        <begin position="153"/>
        <end position="173"/>
    </location>
</feature>
<organism evidence="2 3">
    <name type="scientific">Flavobacterium supellecticarium</name>
    <dbReference type="NCBI Taxonomy" id="2565924"/>
    <lineage>
        <taxon>Bacteria</taxon>
        <taxon>Pseudomonadati</taxon>
        <taxon>Bacteroidota</taxon>
        <taxon>Flavobacteriia</taxon>
        <taxon>Flavobacteriales</taxon>
        <taxon>Flavobacteriaceae</taxon>
        <taxon>Flavobacterium</taxon>
    </lineage>
</organism>
<feature type="transmembrane region" description="Helical" evidence="1">
    <location>
        <begin position="53"/>
        <end position="76"/>
    </location>
</feature>
<accession>A0A4S4A4E5</accession>
<keyword evidence="1" id="KW-0812">Transmembrane</keyword>
<dbReference type="AlphaFoldDB" id="A0A4S4A4E5"/>
<proteinExistence type="predicted"/>
<keyword evidence="1" id="KW-1133">Transmembrane helix</keyword>
<evidence type="ECO:0000313" key="3">
    <source>
        <dbReference type="Proteomes" id="UP000307507"/>
    </source>
</evidence>
<protein>
    <submittedName>
        <fullName evidence="2">Uncharacterized protein</fullName>
    </submittedName>
</protein>
<dbReference type="EMBL" id="SSNZ01000001">
    <property type="protein sequence ID" value="THF52825.1"/>
    <property type="molecule type" value="Genomic_DNA"/>
</dbReference>
<feature type="transmembrane region" description="Helical" evidence="1">
    <location>
        <begin position="96"/>
        <end position="113"/>
    </location>
</feature>
<keyword evidence="1" id="KW-0472">Membrane</keyword>